<organism evidence="2 3">
    <name type="scientific">Crocosphaera watsonii WH 0003</name>
    <dbReference type="NCBI Taxonomy" id="423471"/>
    <lineage>
        <taxon>Bacteria</taxon>
        <taxon>Bacillati</taxon>
        <taxon>Cyanobacteriota</taxon>
        <taxon>Cyanophyceae</taxon>
        <taxon>Oscillatoriophycideae</taxon>
        <taxon>Chroococcales</taxon>
        <taxon>Aphanothecaceae</taxon>
        <taxon>Crocosphaera</taxon>
    </lineage>
</organism>
<evidence type="ECO:0000313" key="2">
    <source>
        <dbReference type="EMBL" id="EHJ11421.1"/>
    </source>
</evidence>
<dbReference type="AlphaFoldDB" id="G5J8R5"/>
<feature type="transmembrane region" description="Helical" evidence="1">
    <location>
        <begin position="66"/>
        <end position="89"/>
    </location>
</feature>
<dbReference type="PATRIC" id="fig|423471.3.peg.3602"/>
<comment type="caution">
    <text evidence="2">The sequence shown here is derived from an EMBL/GenBank/DDBJ whole genome shotgun (WGS) entry which is preliminary data.</text>
</comment>
<proteinExistence type="predicted"/>
<protein>
    <submittedName>
        <fullName evidence="2">Uncharacterized protein</fullName>
    </submittedName>
</protein>
<gene>
    <name evidence="2" type="ORF">CWATWH0003_3841</name>
</gene>
<dbReference type="EMBL" id="AESD01000579">
    <property type="protein sequence ID" value="EHJ11421.1"/>
    <property type="molecule type" value="Genomic_DNA"/>
</dbReference>
<keyword evidence="1" id="KW-0812">Transmembrane</keyword>
<sequence length="141" mass="15928">MWYDTYHIKILCLIIHQVELMFDIISITEFSRNNCLSICAFLVPANLLATLLSLIFIVIKPSLIKLLTSVTIATLFAITLSLHVASWWIVGVIQAPTFILLALATLCIGLNVWAIAEYKQKEPWLSKIIEHTLKVRFSSAN</sequence>
<feature type="transmembrane region" description="Helical" evidence="1">
    <location>
        <begin position="95"/>
        <end position="116"/>
    </location>
</feature>
<accession>G5J8R5</accession>
<reference evidence="2 3" key="1">
    <citation type="journal article" date="2011" name="Front. Microbiol.">
        <title>Two Strains of Crocosphaera watsonii with Highly Conserved Genomes are Distinguished by Strain-Specific Features.</title>
        <authorList>
            <person name="Bench S.R."/>
            <person name="Ilikchyan I.N."/>
            <person name="Tripp H.J."/>
            <person name="Zehr J.P."/>
        </authorList>
    </citation>
    <scope>NUCLEOTIDE SEQUENCE [LARGE SCALE GENOMIC DNA]</scope>
    <source>
        <strain evidence="2 3">WH 0003</strain>
    </source>
</reference>
<feature type="transmembrane region" description="Helical" evidence="1">
    <location>
        <begin position="35"/>
        <end position="59"/>
    </location>
</feature>
<dbReference type="RefSeq" id="WP_007306724.1">
    <property type="nucleotide sequence ID" value="NZ_AESD01000579.1"/>
</dbReference>
<evidence type="ECO:0000256" key="1">
    <source>
        <dbReference type="SAM" id="Phobius"/>
    </source>
</evidence>
<keyword evidence="1" id="KW-0472">Membrane</keyword>
<name>G5J8R5_CROWT</name>
<evidence type="ECO:0000313" key="3">
    <source>
        <dbReference type="Proteomes" id="UP000003477"/>
    </source>
</evidence>
<dbReference type="GeneID" id="88767336"/>
<keyword evidence="1" id="KW-1133">Transmembrane helix</keyword>
<dbReference type="Proteomes" id="UP000003477">
    <property type="component" value="Unassembled WGS sequence"/>
</dbReference>